<keyword evidence="3" id="KW-1185">Reference proteome</keyword>
<feature type="region of interest" description="Disordered" evidence="1">
    <location>
        <begin position="1"/>
        <end position="87"/>
    </location>
</feature>
<dbReference type="EMBL" id="JANIEX010000017">
    <property type="protein sequence ID" value="KAJ3576195.1"/>
    <property type="molecule type" value="Genomic_DNA"/>
</dbReference>
<feature type="region of interest" description="Disordered" evidence="1">
    <location>
        <begin position="494"/>
        <end position="516"/>
    </location>
</feature>
<feature type="region of interest" description="Disordered" evidence="1">
    <location>
        <begin position="395"/>
        <end position="440"/>
    </location>
</feature>
<protein>
    <submittedName>
        <fullName evidence="2">Uncharacterized protein</fullName>
    </submittedName>
</protein>
<feature type="region of interest" description="Disordered" evidence="1">
    <location>
        <begin position="250"/>
        <end position="276"/>
    </location>
</feature>
<evidence type="ECO:0000313" key="3">
    <source>
        <dbReference type="Proteomes" id="UP001213000"/>
    </source>
</evidence>
<dbReference type="AlphaFoldDB" id="A0AAD5W1X0"/>
<feature type="region of interest" description="Disordered" evidence="1">
    <location>
        <begin position="290"/>
        <end position="312"/>
    </location>
</feature>
<feature type="compositionally biased region" description="Polar residues" evidence="1">
    <location>
        <begin position="59"/>
        <end position="82"/>
    </location>
</feature>
<gene>
    <name evidence="2" type="ORF">NP233_g580</name>
</gene>
<sequence>MSRLTASPFHKPSSFVFPREPISPPETLLTDAGYPVASVTPPLNSDLQREGRNEEPLSFNHTDTPPHSRPTRPSISYQNSGFRDTPSRSVHRSYRFFVVVTPPQRLINQHGQLGHTLASGPSHRLSQGIIMPLFPTMYAQLMAIAKEFNFPSTAGLCLYLHVNESGVVMTPRISDESWHMLWSHLFDMPSIPRGPPIGGKIEFDIDYQQARWYSSWLSTSLRDHVERPFSHIPSGAPSIVAPVEARDSVDGDFLRDSDHHENSQPHHRSSSHSRHVPRKLSLVERFDIPVSRPESRAGSAQTLRSPDQGIPIPKALSPIAQESEPRTAREQLDSRVNTWRASAVTKPSSLAARGQTSLEPFNLPNNVNLDDEIPASASIELNLDDFTWSISSAGPGDSEFMSLGSPSERLPSPDMGRRMLEDSPPTPTTATSWGAPLSYPPSPISDYRPPSLDLAFRSIFSPPMTPATATSWGPASPTSSIGWYQDAARPRSIHLGERGDFSRPVTPSTATSWGAPLSYPPTPSTPFYVQTPDVAKRSFDLAQEHAGSMSSGQPWNFVWPLLNANRVVPANSSTGTQPWRFVWPYLTTQQAISTTSPRAQPWSYVWPYFDSQESMSISTEVIMQASGYPFLSIYPPVYPHFDLYAAAAAATEQKVEASTPIKVTLDSPYPSLQIYTPVYPHNLIIYPEVRQPKEELAPVVVTLSQYPSFNMYPVVYPYFDLYPAPTLLPLAPSVVSEAKLSSYGVYPNLVIYSAVYPHFDIYPAKAAETITRKPESTLTQIKVTLSAQYPIFNIYPALYPQFEIYPAKAVETVAKDLGLKDIEVSLSAQYPMFNIYPAVYPNLDIYPSLSVQDKELVARAPSSISVSQSQYPIFDLYPAVYPCFNIYPPKAGMIQAQESTQQAVIIKSDPYPIIRPYPAVYPYFELYPSIESTVITPQTEDVKVLLSDASGYPTFEIYPAVYPHFSLYPPAAGQTDAVQQTEAQGRVASQYPYLQIYEPVYPHLSIYPPMAASLPQAEDPVFTAIDNVSTAATPLTRRPHKSHHDLHEEVFHCLPVRTPSGTGMITRPEADLRPLNVPQRHNPRRITSTRSPTGPAFHRSDAPPALPSPSRKLPSPPPLANGTPRSPSVMEQMAGFRAEARRYSPTAPRPPSSVPVTSTKRASMISPLRQMPIPRSADPSSQPGDLFPPAPSSGLNRARSVGNATRPLVIKPRIRDSFFMQRRD</sequence>
<comment type="caution">
    <text evidence="2">The sequence shown here is derived from an EMBL/GenBank/DDBJ whole genome shotgun (WGS) entry which is preliminary data.</text>
</comment>
<accession>A0AAD5W1X0</accession>
<dbReference type="Proteomes" id="UP001213000">
    <property type="component" value="Unassembled WGS sequence"/>
</dbReference>
<name>A0AAD5W1X0_9AGAR</name>
<evidence type="ECO:0000313" key="2">
    <source>
        <dbReference type="EMBL" id="KAJ3576195.1"/>
    </source>
</evidence>
<reference evidence="2" key="1">
    <citation type="submission" date="2022-07" db="EMBL/GenBank/DDBJ databases">
        <title>Genome Sequence of Leucocoprinus birnbaumii.</title>
        <authorList>
            <person name="Buettner E."/>
        </authorList>
    </citation>
    <scope>NUCLEOTIDE SEQUENCE</scope>
    <source>
        <strain evidence="2">VT141</strain>
    </source>
</reference>
<evidence type="ECO:0000256" key="1">
    <source>
        <dbReference type="SAM" id="MobiDB-lite"/>
    </source>
</evidence>
<feature type="compositionally biased region" description="Basic and acidic residues" evidence="1">
    <location>
        <begin position="250"/>
        <end position="264"/>
    </location>
</feature>
<feature type="compositionally biased region" description="Basic residues" evidence="1">
    <location>
        <begin position="265"/>
        <end position="276"/>
    </location>
</feature>
<organism evidence="2 3">
    <name type="scientific">Leucocoprinus birnbaumii</name>
    <dbReference type="NCBI Taxonomy" id="56174"/>
    <lineage>
        <taxon>Eukaryota</taxon>
        <taxon>Fungi</taxon>
        <taxon>Dikarya</taxon>
        <taxon>Basidiomycota</taxon>
        <taxon>Agaricomycotina</taxon>
        <taxon>Agaricomycetes</taxon>
        <taxon>Agaricomycetidae</taxon>
        <taxon>Agaricales</taxon>
        <taxon>Agaricineae</taxon>
        <taxon>Agaricaceae</taxon>
        <taxon>Leucocoprinus</taxon>
    </lineage>
</organism>
<feature type="compositionally biased region" description="Basic and acidic residues" evidence="1">
    <location>
        <begin position="1213"/>
        <end position="1224"/>
    </location>
</feature>
<feature type="region of interest" description="Disordered" evidence="1">
    <location>
        <begin position="1059"/>
        <end position="1224"/>
    </location>
</feature>
<proteinExistence type="predicted"/>